<name>A0A1L5P4P4_RHIET</name>
<organism evidence="1 2">
    <name type="scientific">Rhizobium etli 8C-3</name>
    <dbReference type="NCBI Taxonomy" id="538025"/>
    <lineage>
        <taxon>Bacteria</taxon>
        <taxon>Pseudomonadati</taxon>
        <taxon>Pseudomonadota</taxon>
        <taxon>Alphaproteobacteria</taxon>
        <taxon>Hyphomicrobiales</taxon>
        <taxon>Rhizobiaceae</taxon>
        <taxon>Rhizobium/Agrobacterium group</taxon>
        <taxon>Rhizobium</taxon>
    </lineage>
</organism>
<evidence type="ECO:0000313" key="1">
    <source>
        <dbReference type="EMBL" id="APO75112.1"/>
    </source>
</evidence>
<reference evidence="1 2" key="1">
    <citation type="submission" date="2016-09" db="EMBL/GenBank/DDBJ databases">
        <title>The complete genome sequences of Rhizobium gallicum, symbiovars gallicum and phaseoli, symbionts associated to common bean (Phaseolus vulgaris).</title>
        <authorList>
            <person name="Bustos P."/>
            <person name="Santamaria R.I."/>
            <person name="Perez-Carrascal O.M."/>
            <person name="Juarez S."/>
            <person name="Lozano L."/>
            <person name="Martinez-Flores I."/>
            <person name="Martinez-Romero E."/>
            <person name="Cevallos M."/>
            <person name="Romero D."/>
            <person name="Davila G."/>
            <person name="Gonzalez V."/>
        </authorList>
    </citation>
    <scope>NUCLEOTIDE SEQUENCE [LARGE SCALE GENOMIC DNA]</scope>
    <source>
        <strain evidence="1 2">8C-3</strain>
    </source>
</reference>
<proteinExistence type="predicted"/>
<protein>
    <submittedName>
        <fullName evidence="1">Uncharacterized protein</fullName>
    </submittedName>
</protein>
<gene>
    <name evidence="1" type="ORF">AM571_CH02303</name>
</gene>
<accession>A0A1L5P4P4</accession>
<dbReference type="Proteomes" id="UP000185109">
    <property type="component" value="Chromosome"/>
</dbReference>
<evidence type="ECO:0000313" key="2">
    <source>
        <dbReference type="Proteomes" id="UP000185109"/>
    </source>
</evidence>
<dbReference type="AlphaFoldDB" id="A0A1L5P4P4"/>
<dbReference type="EMBL" id="CP017241">
    <property type="protein sequence ID" value="APO75112.1"/>
    <property type="molecule type" value="Genomic_DNA"/>
</dbReference>
<sequence>MAQGLAITRGQLAMMRGKAADAVKDQNDKEALAEVIRLHIAIQAIDAVLVERGAGNQESPWNDPTFRLNR</sequence>
<dbReference type="RefSeq" id="WP_074061513.1">
    <property type="nucleotide sequence ID" value="NZ_CP017241.1"/>
</dbReference>